<proteinExistence type="predicted"/>
<reference evidence="1" key="1">
    <citation type="journal article" date="2015" name="Nature">
        <title>Complex archaea that bridge the gap between prokaryotes and eukaryotes.</title>
        <authorList>
            <person name="Spang A."/>
            <person name="Saw J.H."/>
            <person name="Jorgensen S.L."/>
            <person name="Zaremba-Niedzwiedzka K."/>
            <person name="Martijn J."/>
            <person name="Lind A.E."/>
            <person name="van Eijk R."/>
            <person name="Schleper C."/>
            <person name="Guy L."/>
            <person name="Ettema T.J."/>
        </authorList>
    </citation>
    <scope>NUCLEOTIDE SEQUENCE</scope>
</reference>
<protein>
    <submittedName>
        <fullName evidence="1">Uncharacterized protein</fullName>
    </submittedName>
</protein>
<name>A0A0F8WVH8_9ZZZZ</name>
<gene>
    <name evidence="1" type="ORF">LCGC14_3105230</name>
</gene>
<comment type="caution">
    <text evidence="1">The sequence shown here is derived from an EMBL/GenBank/DDBJ whole genome shotgun (WGS) entry which is preliminary data.</text>
</comment>
<dbReference type="AlphaFoldDB" id="A0A0F8WVH8"/>
<sequence length="53" mass="5760">MKEVFIGIDIAKDTIDISVLPSGESWTVGTTPADLIDTVDRLAALKPKIIMME</sequence>
<accession>A0A0F8WVH8</accession>
<dbReference type="EMBL" id="LAZR01067027">
    <property type="protein sequence ID" value="KKK52405.1"/>
    <property type="molecule type" value="Genomic_DNA"/>
</dbReference>
<evidence type="ECO:0000313" key="1">
    <source>
        <dbReference type="EMBL" id="KKK52405.1"/>
    </source>
</evidence>
<feature type="non-terminal residue" evidence="1">
    <location>
        <position position="53"/>
    </location>
</feature>
<organism evidence="1">
    <name type="scientific">marine sediment metagenome</name>
    <dbReference type="NCBI Taxonomy" id="412755"/>
    <lineage>
        <taxon>unclassified sequences</taxon>
        <taxon>metagenomes</taxon>
        <taxon>ecological metagenomes</taxon>
    </lineage>
</organism>